<dbReference type="HOGENOM" id="CLU_121393_0_0_10"/>
<evidence type="ECO:0008006" key="4">
    <source>
        <dbReference type="Google" id="ProtNLM"/>
    </source>
</evidence>
<dbReference type="AlphaFoldDB" id="A3XI29"/>
<keyword evidence="3" id="KW-1185">Reference proteome</keyword>
<dbReference type="eggNOG" id="ENOG50306XS">
    <property type="taxonomic scope" value="Bacteria"/>
</dbReference>
<dbReference type="EMBL" id="AANC01000001">
    <property type="protein sequence ID" value="EAQ51064.1"/>
    <property type="molecule type" value="Genomic_DNA"/>
</dbReference>
<dbReference type="OrthoDB" id="883248at2"/>
<feature type="signal peptide" evidence="1">
    <location>
        <begin position="1"/>
        <end position="18"/>
    </location>
</feature>
<dbReference type="STRING" id="398720.MED217_16015"/>
<dbReference type="RefSeq" id="WP_009781543.1">
    <property type="nucleotide sequence ID" value="NZ_CH672395.1"/>
</dbReference>
<evidence type="ECO:0000313" key="3">
    <source>
        <dbReference type="Proteomes" id="UP000001601"/>
    </source>
</evidence>
<protein>
    <recommendedName>
        <fullName evidence="4">Outer membrane protein beta-barrel domain-containing protein</fullName>
    </recommendedName>
</protein>
<proteinExistence type="predicted"/>
<gene>
    <name evidence="2" type="ORF">MED217_16015</name>
</gene>
<name>A3XI29_LEEBM</name>
<accession>A3XI29</accession>
<evidence type="ECO:0000313" key="2">
    <source>
        <dbReference type="EMBL" id="EAQ51064.1"/>
    </source>
</evidence>
<comment type="caution">
    <text evidence="2">The sequence shown here is derived from an EMBL/GenBank/DDBJ whole genome shotgun (WGS) entry which is preliminary data.</text>
</comment>
<reference evidence="2 3" key="1">
    <citation type="journal article" date="2007" name="Nature">
        <title>Light stimulates growth of proteorhodopsin-containing marine Flavobacteria.</title>
        <authorList>
            <person name="Gomez-Consarnau L."/>
            <person name="Gonzalez J.M."/>
            <person name="Coll-Llado M."/>
            <person name="Gourdon P."/>
            <person name="Pascher T."/>
            <person name="Neutze R."/>
            <person name="Pedros-Alio C."/>
            <person name="Pinhassi J."/>
        </authorList>
    </citation>
    <scope>NUCLEOTIDE SEQUENCE [LARGE SCALE GENOMIC DNA]</scope>
    <source>
        <strain evidence="2 3">MED217</strain>
    </source>
</reference>
<feature type="chain" id="PRO_5002662399" description="Outer membrane protein beta-barrel domain-containing protein" evidence="1">
    <location>
        <begin position="19"/>
        <end position="186"/>
    </location>
</feature>
<keyword evidence="1" id="KW-0732">Signal</keyword>
<evidence type="ECO:0000256" key="1">
    <source>
        <dbReference type="SAM" id="SignalP"/>
    </source>
</evidence>
<organism evidence="2 3">
    <name type="scientific">Leeuwenhoekiella blandensis (strain CECT 7118 / CCUG 51940 / KCTC 22103 / MED217)</name>
    <name type="common">Flavobacterium sp. (strain MED217)</name>
    <dbReference type="NCBI Taxonomy" id="398720"/>
    <lineage>
        <taxon>Bacteria</taxon>
        <taxon>Pseudomonadati</taxon>
        <taxon>Bacteroidota</taxon>
        <taxon>Flavobacteriia</taxon>
        <taxon>Flavobacteriales</taxon>
        <taxon>Flavobacteriaceae</taxon>
        <taxon>Leeuwenhoekiella</taxon>
    </lineage>
</organism>
<dbReference type="Proteomes" id="UP000001601">
    <property type="component" value="Unassembled WGS sequence"/>
</dbReference>
<sequence length="186" mass="20726">MYKVVFFLFVVFTANLQAQEPTQIAVEKSVWGVQTGLLGIWAHNESRLTSSVALRSELGFDGGFWGAGDTFDYALLPVLRIEPRWYRNLNRRVRKGKSIAGNSADFLSLKFALLPDLFSISSEDTIDVVSSAGVTFNAGMRRVYGQHFSFELGLGAGVAANLEEPYLSADPYYFLPDIFLRLGYSF</sequence>